<dbReference type="Proteomes" id="UP001279734">
    <property type="component" value="Unassembled WGS sequence"/>
</dbReference>
<accession>A0AAD3S9P8</accession>
<sequence length="263" mass="28862">MWPLPGGQGIAGDKAYNRVPSSSSSSPTKSSSTSSSPPPPFWHSIFPNSNPAASCRTMEEVWKDINLSSLRHNHRQTTPLATAAATAASTSTTITTTTPTNFRGMIFQDFLTRPFLEDPPTTSSGTASNPLYGCPTPPPPATVLSLNSTPEFHFLDNVPHSAHLQSLPVPNFNSPFDAFASSPFLSSFSKKRFFEEAENGSVDRRHKLPISVQAYINELELEVAHLMEENARLRRQQEQRLFQAPPAQLPKKKALQRTSTAPF</sequence>
<dbReference type="PANTHER" id="PTHR22952:SF433">
    <property type="entry name" value="PROTEIN FD"/>
    <property type="match status" value="1"/>
</dbReference>
<protein>
    <submittedName>
        <fullName evidence="5">Uncharacterized protein</fullName>
    </submittedName>
</protein>
<organism evidence="5 6">
    <name type="scientific">Nepenthes gracilis</name>
    <name type="common">Slender pitcher plant</name>
    <dbReference type="NCBI Taxonomy" id="150966"/>
    <lineage>
        <taxon>Eukaryota</taxon>
        <taxon>Viridiplantae</taxon>
        <taxon>Streptophyta</taxon>
        <taxon>Embryophyta</taxon>
        <taxon>Tracheophyta</taxon>
        <taxon>Spermatophyta</taxon>
        <taxon>Magnoliopsida</taxon>
        <taxon>eudicotyledons</taxon>
        <taxon>Gunneridae</taxon>
        <taxon>Pentapetalae</taxon>
        <taxon>Caryophyllales</taxon>
        <taxon>Nepenthaceae</taxon>
        <taxon>Nepenthes</taxon>
    </lineage>
</organism>
<feature type="region of interest" description="Disordered" evidence="4">
    <location>
        <begin position="241"/>
        <end position="263"/>
    </location>
</feature>
<evidence type="ECO:0000256" key="2">
    <source>
        <dbReference type="ARBA" id="ARBA00023125"/>
    </source>
</evidence>
<dbReference type="GO" id="GO:0003700">
    <property type="term" value="F:DNA-binding transcription factor activity"/>
    <property type="evidence" value="ECO:0007669"/>
    <property type="project" value="InterPro"/>
</dbReference>
<proteinExistence type="predicted"/>
<keyword evidence="2" id="KW-0238">DNA-binding</keyword>
<dbReference type="GO" id="GO:0045893">
    <property type="term" value="P:positive regulation of DNA-templated transcription"/>
    <property type="evidence" value="ECO:0007669"/>
    <property type="project" value="InterPro"/>
</dbReference>
<evidence type="ECO:0000256" key="3">
    <source>
        <dbReference type="ARBA" id="ARBA00023242"/>
    </source>
</evidence>
<keyword evidence="3" id="KW-0539">Nucleus</keyword>
<evidence type="ECO:0000256" key="1">
    <source>
        <dbReference type="ARBA" id="ARBA00004123"/>
    </source>
</evidence>
<keyword evidence="6" id="KW-1185">Reference proteome</keyword>
<feature type="region of interest" description="Disordered" evidence="4">
    <location>
        <begin position="1"/>
        <end position="45"/>
    </location>
</feature>
<dbReference type="GO" id="GO:0003677">
    <property type="term" value="F:DNA binding"/>
    <property type="evidence" value="ECO:0007669"/>
    <property type="project" value="UniProtKB-KW"/>
</dbReference>
<evidence type="ECO:0000256" key="4">
    <source>
        <dbReference type="SAM" id="MobiDB-lite"/>
    </source>
</evidence>
<dbReference type="PANTHER" id="PTHR22952">
    <property type="entry name" value="CAMP-RESPONSE ELEMENT BINDING PROTEIN-RELATED"/>
    <property type="match status" value="1"/>
</dbReference>
<comment type="caution">
    <text evidence="5">The sequence shown here is derived from an EMBL/GenBank/DDBJ whole genome shotgun (WGS) entry which is preliminary data.</text>
</comment>
<feature type="compositionally biased region" description="Low complexity" evidence="4">
    <location>
        <begin position="20"/>
        <end position="35"/>
    </location>
</feature>
<evidence type="ECO:0000313" key="5">
    <source>
        <dbReference type="EMBL" id="GMH06576.1"/>
    </source>
</evidence>
<evidence type="ECO:0000313" key="6">
    <source>
        <dbReference type="Proteomes" id="UP001279734"/>
    </source>
</evidence>
<dbReference type="InterPro" id="IPR043452">
    <property type="entry name" value="BZIP46-like"/>
</dbReference>
<dbReference type="GO" id="GO:0005634">
    <property type="term" value="C:nucleus"/>
    <property type="evidence" value="ECO:0007669"/>
    <property type="project" value="UniProtKB-SubCell"/>
</dbReference>
<feature type="compositionally biased region" description="Gly residues" evidence="4">
    <location>
        <begin position="1"/>
        <end position="10"/>
    </location>
</feature>
<reference evidence="5" key="1">
    <citation type="submission" date="2023-05" db="EMBL/GenBank/DDBJ databases">
        <title>Nepenthes gracilis genome sequencing.</title>
        <authorList>
            <person name="Fukushima K."/>
        </authorList>
    </citation>
    <scope>NUCLEOTIDE SEQUENCE</scope>
    <source>
        <strain evidence="5">SING2019-196</strain>
    </source>
</reference>
<dbReference type="AlphaFoldDB" id="A0AAD3S9P8"/>
<dbReference type="EMBL" id="BSYO01000006">
    <property type="protein sequence ID" value="GMH06576.1"/>
    <property type="molecule type" value="Genomic_DNA"/>
</dbReference>
<name>A0AAD3S9P8_NEPGR</name>
<gene>
    <name evidence="5" type="ORF">Nepgr_008416</name>
</gene>
<comment type="subcellular location">
    <subcellularLocation>
        <location evidence="1">Nucleus</location>
    </subcellularLocation>
</comment>